<dbReference type="InterPro" id="IPR046025">
    <property type="entry name" value="DUF5983"/>
</dbReference>
<name>A0A967B8P7_9PROT</name>
<dbReference type="Proteomes" id="UP000597459">
    <property type="component" value="Unassembled WGS sequence"/>
</dbReference>
<proteinExistence type="predicted"/>
<dbReference type="AlphaFoldDB" id="A0A967B8P7"/>
<evidence type="ECO:0000313" key="3">
    <source>
        <dbReference type="Proteomes" id="UP000597459"/>
    </source>
</evidence>
<protein>
    <recommendedName>
        <fullName evidence="1">DUF5983 domain-containing protein</fullName>
    </recommendedName>
</protein>
<gene>
    <name evidence="2" type="ORF">GOB87_14755</name>
</gene>
<dbReference type="EMBL" id="WOTH01000053">
    <property type="protein sequence ID" value="NHO55184.1"/>
    <property type="molecule type" value="Genomic_DNA"/>
</dbReference>
<evidence type="ECO:0000259" key="1">
    <source>
        <dbReference type="Pfam" id="PF19419"/>
    </source>
</evidence>
<evidence type="ECO:0000313" key="2">
    <source>
        <dbReference type="EMBL" id="NHO55184.1"/>
    </source>
</evidence>
<comment type="caution">
    <text evidence="2">The sequence shown here is derived from an EMBL/GenBank/DDBJ whole genome shotgun (WGS) entry which is preliminary data.</text>
</comment>
<sequence length="127" mass="14062">MCGADLSLPRSNESVMPDTATVVSLPVARQPRNMRRVLDLSTAHLDRGDTLEFEEYLVTKGQSGSMPCLSGPYGWLVSVPDELESIHDDASPGLYAILAYAKEAGCDWVLFDRDGDIDDRFPVQWQD</sequence>
<keyword evidence="3" id="KW-1185">Reference proteome</keyword>
<organism evidence="2 3">
    <name type="scientific">Acetobacter estunensis</name>
    <dbReference type="NCBI Taxonomy" id="104097"/>
    <lineage>
        <taxon>Bacteria</taxon>
        <taxon>Pseudomonadati</taxon>
        <taxon>Pseudomonadota</taxon>
        <taxon>Alphaproteobacteria</taxon>
        <taxon>Acetobacterales</taxon>
        <taxon>Acetobacteraceae</taxon>
        <taxon>Acetobacter</taxon>
    </lineage>
</organism>
<dbReference type="RefSeq" id="WP_166318544.1">
    <property type="nucleotide sequence ID" value="NZ_WOTH01000053.1"/>
</dbReference>
<accession>A0A967B8P7</accession>
<reference evidence="2" key="1">
    <citation type="submission" date="2019-11" db="EMBL/GenBank/DDBJ databases">
        <title>Description of new Acetobacter species.</title>
        <authorList>
            <person name="Cleenwerck I."/>
            <person name="Sombolestani A.S."/>
        </authorList>
    </citation>
    <scope>NUCLEOTIDE SEQUENCE</scope>
    <source>
        <strain evidence="2">LMG 1626</strain>
    </source>
</reference>
<feature type="domain" description="DUF5983" evidence="1">
    <location>
        <begin position="37"/>
        <end position="123"/>
    </location>
</feature>
<dbReference type="Pfam" id="PF19419">
    <property type="entry name" value="DUF5983"/>
    <property type="match status" value="1"/>
</dbReference>